<evidence type="ECO:0000313" key="2">
    <source>
        <dbReference type="Proteomes" id="UP000702209"/>
    </source>
</evidence>
<keyword evidence="2" id="KW-1185">Reference proteome</keyword>
<gene>
    <name evidence="1" type="ORF">IU459_34330</name>
</gene>
<dbReference type="EMBL" id="JADLQX010000047">
    <property type="protein sequence ID" value="MBF6302578.1"/>
    <property type="molecule type" value="Genomic_DNA"/>
</dbReference>
<dbReference type="Proteomes" id="UP000702209">
    <property type="component" value="Unassembled WGS sequence"/>
</dbReference>
<comment type="caution">
    <text evidence="1">The sequence shown here is derived from an EMBL/GenBank/DDBJ whole genome shotgun (WGS) entry which is preliminary data.</text>
</comment>
<proteinExistence type="predicted"/>
<evidence type="ECO:0000313" key="1">
    <source>
        <dbReference type="EMBL" id="MBF6302578.1"/>
    </source>
</evidence>
<accession>A0ABS0D632</accession>
<protein>
    <submittedName>
        <fullName evidence="1">Uncharacterized protein</fullName>
    </submittedName>
</protein>
<reference evidence="1 2" key="1">
    <citation type="submission" date="2020-10" db="EMBL/GenBank/DDBJ databases">
        <title>Identification of Nocardia species via Next-generation sequencing and recognition of intraspecies genetic diversity.</title>
        <authorList>
            <person name="Li P."/>
            <person name="Li P."/>
            <person name="Lu B."/>
        </authorList>
    </citation>
    <scope>NUCLEOTIDE SEQUENCE [LARGE SCALE GENOMIC DNA]</scope>
    <source>
        <strain evidence="1 2">BJ06-0157</strain>
    </source>
</reference>
<sequence length="50" mass="5347">MKVTTQPHPSRNGGYAIPVSNNRDRRGGYFVGLFGTGITAAERLGIDRAA</sequence>
<dbReference type="RefSeq" id="WP_195133761.1">
    <property type="nucleotide sequence ID" value="NZ_JADLQX010000047.1"/>
</dbReference>
<name>A0ABS0D632_9NOCA</name>
<organism evidence="1 2">
    <name type="scientific">Nocardia amamiensis</name>
    <dbReference type="NCBI Taxonomy" id="404578"/>
    <lineage>
        <taxon>Bacteria</taxon>
        <taxon>Bacillati</taxon>
        <taxon>Actinomycetota</taxon>
        <taxon>Actinomycetes</taxon>
        <taxon>Mycobacteriales</taxon>
        <taxon>Nocardiaceae</taxon>
        <taxon>Nocardia</taxon>
    </lineage>
</organism>